<feature type="compositionally biased region" description="Polar residues" evidence="1">
    <location>
        <begin position="91"/>
        <end position="106"/>
    </location>
</feature>
<dbReference type="AlphaFoldDB" id="A0A1D8PQS3"/>
<dbReference type="SMR" id="A0A1D8PQS3"/>
<feature type="compositionally biased region" description="Basic and acidic residues" evidence="1">
    <location>
        <begin position="766"/>
        <end position="781"/>
    </location>
</feature>
<keyword evidence="4" id="KW-1185">Reference proteome</keyword>
<feature type="compositionally biased region" description="Acidic residues" evidence="1">
    <location>
        <begin position="887"/>
        <end position="898"/>
    </location>
</feature>
<feature type="compositionally biased region" description="Basic and acidic residues" evidence="1">
    <location>
        <begin position="721"/>
        <end position="742"/>
    </location>
</feature>
<evidence type="ECO:0000313" key="3">
    <source>
        <dbReference type="EMBL" id="AOW30482.1"/>
    </source>
</evidence>
<dbReference type="KEGG" id="cal:CAALFM_C701070CA"/>
<feature type="compositionally biased region" description="Polar residues" evidence="1">
    <location>
        <begin position="460"/>
        <end position="471"/>
    </location>
</feature>
<feature type="compositionally biased region" description="Polar residues" evidence="1">
    <location>
        <begin position="684"/>
        <end position="712"/>
    </location>
</feature>
<protein>
    <submittedName>
        <fullName evidence="3">Uncharacterized protein</fullName>
    </submittedName>
</protein>
<feature type="compositionally biased region" description="Low complexity" evidence="1">
    <location>
        <begin position="319"/>
        <end position="341"/>
    </location>
</feature>
<feature type="region of interest" description="Disordered" evidence="1">
    <location>
        <begin position="319"/>
        <end position="398"/>
    </location>
</feature>
<feature type="region of interest" description="Disordered" evidence="1">
    <location>
        <begin position="31"/>
        <end position="117"/>
    </location>
</feature>
<reference evidence="3 4" key="2">
    <citation type="journal article" date="2007" name="Genome Biol.">
        <title>Assembly of the Candida albicans genome into sixteen supercontigs aligned on the eight chromosomes.</title>
        <authorList>
            <person name="van het Hoog M."/>
            <person name="Rast T.J."/>
            <person name="Martchenko M."/>
            <person name="Grindle S."/>
            <person name="Dignard D."/>
            <person name="Hogues H."/>
            <person name="Cuomo C."/>
            <person name="Berriman M."/>
            <person name="Scherer S."/>
            <person name="Magee B.B."/>
            <person name="Whiteway M."/>
            <person name="Chibana H."/>
            <person name="Nantel A."/>
            <person name="Magee P.T."/>
        </authorList>
    </citation>
    <scope>GENOME REANNOTATION</scope>
    <source>
        <strain evidence="4">SC5314 / ATCC MYA-2876</strain>
    </source>
</reference>
<dbReference type="OMA" id="QEINAYH"/>
<dbReference type="EMBL" id="CP017629">
    <property type="protein sequence ID" value="AOW30482.1"/>
    <property type="molecule type" value="Genomic_DNA"/>
</dbReference>
<feature type="compositionally biased region" description="Low complexity" evidence="1">
    <location>
        <begin position="64"/>
        <end position="90"/>
    </location>
</feature>
<feature type="region of interest" description="Disordered" evidence="1">
    <location>
        <begin position="1014"/>
        <end position="1079"/>
    </location>
</feature>
<dbReference type="VEuPathDB" id="FungiDB:C7_01070C_A"/>
<accession>A0A1D8PQS3</accession>
<dbReference type="InParanoid" id="A0A1D8PQS3"/>
<feature type="compositionally biased region" description="Polar residues" evidence="1">
    <location>
        <begin position="1040"/>
        <end position="1061"/>
    </location>
</feature>
<sequence>MVGLFNRRRKSESYQGFSKYAQEINAYHNPNQHAGLPINSEQPQRAQSMTSAGQAAAMALKLHSSPQKSQQQQQPQQRTAAQTQYARAQSLTSGRSNSMRQYTYNPKPSYVPGNASIPNARRYNSLTSASRVNYNSNVPTSPLQHQYTQIHEENEGADEEEIIITTTTTKVVDSQGRTTSLTTKTVKTLPDGSNIIETTTKNISRTNSRANSLNSGTNYRSGSLTRAANINLSKIDEDLQNFEYDYQVDNPALDNPETKLMLNLPDNSEQQAPKELGSPFLASDHPITAVRSDSLNSQGQPKPLRSILKNSQVPIIVEKPASPSKSPSVAAAAAASVTSSPRGDIRQQVVESDDSFKSPISRAPISPVSLQSPNKSRFSRVPGSPNQRIGGSPPSSIRFNEKVQTIPVYNEDSDTRVRAQRVKVSTPSAPAKTKQQTDADLYAAAMKAAMKKVYGDRDPNQQAAAQESVPTSKVAPEEPKKMKLGFIALSPRDKSHHERKSSFNSETENVAKTSEESADSDATPAKAIKGSSAQEVPPDYEYVNHHREFVTHSLRGDNKGSTRKDRVKEEKRKAKEAAKEQAQEEKRKAKEQAEEEKIRAKEAAIEEERLAKEKAAEDKRVAKEQADEEKRKAKELKKEKKKFGFFSSIKRRTSTASAYSSGSGSIVRGTNRGQHDEDHALSDDISTTEAYSSHVNDSSLNPVLNSVTSVSDDLTEVQPPKIEKRPEISKKEDIPSNTEKLNKLAETKEVELEKLLEDDLAPEADVTQKDTADVLVEKPDNTEDNFGSVVIDDELYQVSIPRNARFSDGHEMEPSEGMYLTEKSHNEAYPSPNIVGSSPVINTSSNDKLPSPIDEQHTEDANEVFHSPETPSEVKADIPVPELGSIIDEEDEFEDVIVPEDKESVYENSEPEVIDEEAPHLESVETDRSPAHIDSDPNVENSYSKQVSEPINNTPTVEASPGADYELALINQQTDTEREQDLQTEHLREPEKKVTSGDVALIPETATVAVFTQQSHEKLNIPDQAADVEERFDMDEHSSAPPSSDSLPGTNSTKATENSPQDDLVVENKTNPPKKPSKFKQKILKYFVNSYDKI</sequence>
<feature type="compositionally biased region" description="Polar residues" evidence="1">
    <location>
        <begin position="384"/>
        <end position="398"/>
    </location>
</feature>
<gene>
    <name evidence="2" type="primary">MSC3</name>
    <name evidence="3" type="ordered locus">CAALFM_C701070CA</name>
    <name evidence="2" type="ordered locus">orf19.7006</name>
</gene>
<organism evidence="3 4">
    <name type="scientific">Candida albicans (strain SC5314 / ATCC MYA-2876)</name>
    <name type="common">Yeast</name>
    <dbReference type="NCBI Taxonomy" id="237561"/>
    <lineage>
        <taxon>Eukaryota</taxon>
        <taxon>Fungi</taxon>
        <taxon>Dikarya</taxon>
        <taxon>Ascomycota</taxon>
        <taxon>Saccharomycotina</taxon>
        <taxon>Pichiomycetes</taxon>
        <taxon>Debaryomycetaceae</taxon>
        <taxon>Candida/Lodderomyces clade</taxon>
        <taxon>Candida</taxon>
    </lineage>
</organism>
<dbReference type="Proteomes" id="UP000000559">
    <property type="component" value="Chromosome 7"/>
</dbReference>
<feature type="region of interest" description="Disordered" evidence="1">
    <location>
        <begin position="826"/>
        <end position="854"/>
    </location>
</feature>
<feature type="compositionally biased region" description="Basic and acidic residues" evidence="1">
    <location>
        <begin position="1028"/>
        <end position="1038"/>
    </location>
</feature>
<dbReference type="GO" id="GO:0032126">
    <property type="term" value="C:eisosome"/>
    <property type="evidence" value="ECO:0000314"/>
    <property type="project" value="CGD"/>
</dbReference>
<feature type="compositionally biased region" description="Polar residues" evidence="1">
    <location>
        <begin position="938"/>
        <end position="957"/>
    </location>
</feature>
<dbReference type="OrthoDB" id="4096741at2759"/>
<feature type="compositionally biased region" description="Basic and acidic residues" evidence="1">
    <location>
        <begin position="673"/>
        <end position="682"/>
    </location>
</feature>
<dbReference type="RefSeq" id="XP_019331025.1">
    <property type="nucleotide sequence ID" value="XM_019475480.1"/>
</dbReference>
<feature type="compositionally biased region" description="Polar residues" evidence="1">
    <location>
        <begin position="834"/>
        <end position="848"/>
    </location>
</feature>
<reference evidence="3 4" key="3">
    <citation type="journal article" date="2013" name="Genome Biol.">
        <title>Assembly of a phased diploid Candida albicans genome facilitates allele-specific measurements and provides a simple model for repeat and indel structure.</title>
        <authorList>
            <person name="Muzzey D."/>
            <person name="Schwartz K."/>
            <person name="Weissman J.S."/>
            <person name="Sherlock G."/>
        </authorList>
    </citation>
    <scope>NUCLEOTIDE SEQUENCE [LARGE SCALE GENOMIC DNA]</scope>
    <source>
        <strain evidence="4">SC5314 / ATCC MYA-2876</strain>
    </source>
</reference>
<feature type="compositionally biased region" description="Polar residues" evidence="1">
    <location>
        <begin position="39"/>
        <end position="53"/>
    </location>
</feature>
<evidence type="ECO:0000256" key="1">
    <source>
        <dbReference type="SAM" id="MobiDB-lite"/>
    </source>
</evidence>
<feature type="region of interest" description="Disordered" evidence="1">
    <location>
        <begin position="652"/>
        <end position="742"/>
    </location>
</feature>
<feature type="compositionally biased region" description="Basic and acidic residues" evidence="1">
    <location>
        <begin position="542"/>
        <end position="637"/>
    </location>
</feature>
<dbReference type="CGD" id="CAL0000183775">
    <property type="gene designation" value="MSC3"/>
</dbReference>
<name>A0A1D8PQS3_CANAL</name>
<feature type="compositionally biased region" description="Low complexity" evidence="1">
    <location>
        <begin position="654"/>
        <end position="665"/>
    </location>
</feature>
<proteinExistence type="predicted"/>
<evidence type="ECO:0000313" key="4">
    <source>
        <dbReference type="Proteomes" id="UP000000559"/>
    </source>
</evidence>
<feature type="region of interest" description="Disordered" evidence="1">
    <location>
        <begin position="456"/>
        <end position="637"/>
    </location>
</feature>
<feature type="compositionally biased region" description="Polar residues" evidence="1">
    <location>
        <begin position="502"/>
        <end position="512"/>
    </location>
</feature>
<evidence type="ECO:0000313" key="2">
    <source>
        <dbReference type="CGD" id="CAL0000183775"/>
    </source>
</evidence>
<feature type="region of interest" description="Disordered" evidence="1">
    <location>
        <begin position="759"/>
        <end position="788"/>
    </location>
</feature>
<reference evidence="3 4" key="1">
    <citation type="journal article" date="2004" name="Proc. Natl. Acad. Sci. U.S.A.">
        <title>The diploid genome sequence of Candida albicans.</title>
        <authorList>
            <person name="Jones T."/>
            <person name="Federspiel N.A."/>
            <person name="Chibana H."/>
            <person name="Dungan J."/>
            <person name="Kalman S."/>
            <person name="Magee B.B."/>
            <person name="Newport G."/>
            <person name="Thorstenson Y.R."/>
            <person name="Agabian N."/>
            <person name="Magee P.T."/>
            <person name="Davis R.W."/>
            <person name="Scherer S."/>
        </authorList>
    </citation>
    <scope>NUCLEOTIDE SEQUENCE [LARGE SCALE GENOMIC DNA]</scope>
    <source>
        <strain evidence="4">SC5314 / ATCC MYA-2876</strain>
    </source>
</reference>
<feature type="compositionally biased region" description="Basic and acidic residues" evidence="1">
    <location>
        <begin position="975"/>
        <end position="995"/>
    </location>
</feature>
<dbReference type="GeneID" id="3637949"/>
<feature type="region of interest" description="Disordered" evidence="1">
    <location>
        <begin position="885"/>
        <end position="1000"/>
    </location>
</feature>
<feature type="compositionally biased region" description="Basic and acidic residues" evidence="1">
    <location>
        <begin position="917"/>
        <end position="935"/>
    </location>
</feature>